<dbReference type="Proteomes" id="UP000777661">
    <property type="component" value="Unassembled WGS sequence"/>
</dbReference>
<evidence type="ECO:0000259" key="4">
    <source>
        <dbReference type="PROSITE" id="PS50887"/>
    </source>
</evidence>
<feature type="transmembrane region" description="Helical" evidence="3">
    <location>
        <begin position="40"/>
        <end position="63"/>
    </location>
</feature>
<accession>A0ABS7RDN4</accession>
<evidence type="ECO:0000256" key="1">
    <source>
        <dbReference type="ARBA" id="ARBA00012528"/>
    </source>
</evidence>
<dbReference type="RefSeq" id="WP_223006718.1">
    <property type="nucleotide sequence ID" value="NZ_CBDDPV010000002.1"/>
</dbReference>
<evidence type="ECO:0000313" key="5">
    <source>
        <dbReference type="EMBL" id="MBY8919034.1"/>
    </source>
</evidence>
<sequence length="247" mass="27689">MRYPSSYVVRRTAITTLVAACLTTSISTGARWLVGAEADAITIAVRLVLPFAVGIPISLLIFTRFEQLDRSYREMLQKNAELSRRAMTDPLTGLLNRRSFIEQFKLAQSIGVGGTFILADIDYLKQINDRYGHSVGDEAVLAASAALMRVLGEDALIARIGGDEFCAFVARIDGKNFDMLRRRVNEETMQEFRKRSGLGDYALSMTISQQRCRPGMSFKDMLVRTDRDLYRFKRNRPVHAPALDPAA</sequence>
<keyword evidence="6" id="KW-1185">Reference proteome</keyword>
<name>A0ABS7RDN4_9HYPH</name>
<keyword evidence="3" id="KW-1133">Transmembrane helix</keyword>
<dbReference type="InterPro" id="IPR029787">
    <property type="entry name" value="Nucleotide_cyclase"/>
</dbReference>
<dbReference type="EC" id="2.7.7.65" evidence="1"/>
<dbReference type="SUPFAM" id="SSF55073">
    <property type="entry name" value="Nucleotide cyclase"/>
    <property type="match status" value="1"/>
</dbReference>
<keyword evidence="3" id="KW-0472">Membrane</keyword>
<evidence type="ECO:0000256" key="2">
    <source>
        <dbReference type="ARBA" id="ARBA00034247"/>
    </source>
</evidence>
<comment type="caution">
    <text evidence="5">The sequence shown here is derived from an EMBL/GenBank/DDBJ whole genome shotgun (WGS) entry which is preliminary data.</text>
</comment>
<evidence type="ECO:0000256" key="3">
    <source>
        <dbReference type="SAM" id="Phobius"/>
    </source>
</evidence>
<dbReference type="SMART" id="SM00267">
    <property type="entry name" value="GGDEF"/>
    <property type="match status" value="1"/>
</dbReference>
<evidence type="ECO:0000313" key="6">
    <source>
        <dbReference type="Proteomes" id="UP000777661"/>
    </source>
</evidence>
<feature type="transmembrane region" description="Helical" evidence="3">
    <location>
        <begin position="12"/>
        <end position="34"/>
    </location>
</feature>
<dbReference type="InterPro" id="IPR050469">
    <property type="entry name" value="Diguanylate_Cyclase"/>
</dbReference>
<dbReference type="EMBL" id="JAHSQO010000009">
    <property type="protein sequence ID" value="MBY8919034.1"/>
    <property type="molecule type" value="Genomic_DNA"/>
</dbReference>
<dbReference type="Gene3D" id="3.30.70.270">
    <property type="match status" value="1"/>
</dbReference>
<gene>
    <name evidence="5" type="ORF">KVG22_20735</name>
</gene>
<dbReference type="Pfam" id="PF00990">
    <property type="entry name" value="GGDEF"/>
    <property type="match status" value="1"/>
</dbReference>
<dbReference type="PANTHER" id="PTHR45138">
    <property type="entry name" value="REGULATORY COMPONENTS OF SENSORY TRANSDUCTION SYSTEM"/>
    <property type="match status" value="1"/>
</dbReference>
<dbReference type="PROSITE" id="PS50887">
    <property type="entry name" value="GGDEF"/>
    <property type="match status" value="1"/>
</dbReference>
<dbReference type="CDD" id="cd01949">
    <property type="entry name" value="GGDEF"/>
    <property type="match status" value="1"/>
</dbReference>
<dbReference type="PANTHER" id="PTHR45138:SF9">
    <property type="entry name" value="DIGUANYLATE CYCLASE DGCM-RELATED"/>
    <property type="match status" value="1"/>
</dbReference>
<feature type="domain" description="GGDEF" evidence="4">
    <location>
        <begin position="112"/>
        <end position="245"/>
    </location>
</feature>
<organism evidence="5 6">
    <name type="scientific">Nitratireductor rhodophyticola</name>
    <dbReference type="NCBI Taxonomy" id="2854036"/>
    <lineage>
        <taxon>Bacteria</taxon>
        <taxon>Pseudomonadati</taxon>
        <taxon>Pseudomonadota</taxon>
        <taxon>Alphaproteobacteria</taxon>
        <taxon>Hyphomicrobiales</taxon>
        <taxon>Phyllobacteriaceae</taxon>
        <taxon>Nitratireductor</taxon>
    </lineage>
</organism>
<proteinExistence type="predicted"/>
<dbReference type="NCBIfam" id="TIGR00254">
    <property type="entry name" value="GGDEF"/>
    <property type="match status" value="1"/>
</dbReference>
<comment type="catalytic activity">
    <reaction evidence="2">
        <text>2 GTP = 3',3'-c-di-GMP + 2 diphosphate</text>
        <dbReference type="Rhea" id="RHEA:24898"/>
        <dbReference type="ChEBI" id="CHEBI:33019"/>
        <dbReference type="ChEBI" id="CHEBI:37565"/>
        <dbReference type="ChEBI" id="CHEBI:58805"/>
        <dbReference type="EC" id="2.7.7.65"/>
    </reaction>
</comment>
<dbReference type="InterPro" id="IPR000160">
    <property type="entry name" value="GGDEF_dom"/>
</dbReference>
<protein>
    <recommendedName>
        <fullName evidence="1">diguanylate cyclase</fullName>
        <ecNumber evidence="1">2.7.7.65</ecNumber>
    </recommendedName>
</protein>
<dbReference type="InterPro" id="IPR043128">
    <property type="entry name" value="Rev_trsase/Diguanyl_cyclase"/>
</dbReference>
<keyword evidence="3" id="KW-0812">Transmembrane</keyword>
<reference evidence="5 6" key="1">
    <citation type="submission" date="2021-06" db="EMBL/GenBank/DDBJ databases">
        <title>Nitratireductor porphyridii sp. nov., isolated from a small marine red alga, Porphyridium purpureum in South Korea.</title>
        <authorList>
            <person name="Kim K.H."/>
            <person name="Kristyanto S."/>
            <person name="Jeon C.O."/>
        </authorList>
    </citation>
    <scope>NUCLEOTIDE SEQUENCE [LARGE SCALE GENOMIC DNA]</scope>
    <source>
        <strain evidence="5 6">R6</strain>
    </source>
</reference>